<dbReference type="EMBL" id="JBHSBL010000017">
    <property type="protein sequence ID" value="MFC4067010.1"/>
    <property type="molecule type" value="Genomic_DNA"/>
</dbReference>
<dbReference type="InterPro" id="IPR045920">
    <property type="entry name" value="DUF6339"/>
</dbReference>
<comment type="caution">
    <text evidence="1">The sequence shown here is derived from an EMBL/GenBank/DDBJ whole genome shotgun (WGS) entry which is preliminary data.</text>
</comment>
<sequence length="268" mass="30592">MSTLYPRLPESAAKDLYKEIRECEVGTRFPASATTHLAQYFAPTGGGRATPERLKVLRDLIVDAARRHGFPDLPLGRSVHNFDTELARSLHVEMDLVPAEAAARPIWAFLALVVIPDVAVWRFPRPPVDRVSATDITRHVFGRLWWRAELLHDNSRPDDPYHLLNVFPERNFDQILARRRSIGGSPELIRALAKEWPTVWSGLDETESLRDVLKHLMRRGAFQDLFGLPEDLLRVEVARTIIEVRRIRERPRTEAPVTGTGIGRHTRL</sequence>
<organism evidence="1 2">
    <name type="scientific">Actinoplanes subglobosus</name>
    <dbReference type="NCBI Taxonomy" id="1547892"/>
    <lineage>
        <taxon>Bacteria</taxon>
        <taxon>Bacillati</taxon>
        <taxon>Actinomycetota</taxon>
        <taxon>Actinomycetes</taxon>
        <taxon>Micromonosporales</taxon>
        <taxon>Micromonosporaceae</taxon>
        <taxon>Actinoplanes</taxon>
    </lineage>
</organism>
<gene>
    <name evidence="1" type="ORF">ACFO0C_18895</name>
</gene>
<proteinExistence type="predicted"/>
<dbReference type="Proteomes" id="UP001595867">
    <property type="component" value="Unassembled WGS sequence"/>
</dbReference>
<evidence type="ECO:0000313" key="2">
    <source>
        <dbReference type="Proteomes" id="UP001595867"/>
    </source>
</evidence>
<reference evidence="2" key="1">
    <citation type="journal article" date="2019" name="Int. J. Syst. Evol. Microbiol.">
        <title>The Global Catalogue of Microorganisms (GCM) 10K type strain sequencing project: providing services to taxonomists for standard genome sequencing and annotation.</title>
        <authorList>
            <consortium name="The Broad Institute Genomics Platform"/>
            <consortium name="The Broad Institute Genome Sequencing Center for Infectious Disease"/>
            <person name="Wu L."/>
            <person name="Ma J."/>
        </authorList>
    </citation>
    <scope>NUCLEOTIDE SEQUENCE [LARGE SCALE GENOMIC DNA]</scope>
    <source>
        <strain evidence="2">TBRC 5832</strain>
    </source>
</reference>
<name>A0ABV8IT42_9ACTN</name>
<accession>A0ABV8IT42</accession>
<protein>
    <submittedName>
        <fullName evidence="1">DUF6339 family protein</fullName>
    </submittedName>
</protein>
<evidence type="ECO:0000313" key="1">
    <source>
        <dbReference type="EMBL" id="MFC4067010.1"/>
    </source>
</evidence>
<keyword evidence="2" id="KW-1185">Reference proteome</keyword>
<dbReference type="Pfam" id="PF19866">
    <property type="entry name" value="DUF6339"/>
    <property type="match status" value="1"/>
</dbReference>
<dbReference type="RefSeq" id="WP_378067971.1">
    <property type="nucleotide sequence ID" value="NZ_JBHSBL010000017.1"/>
</dbReference>